<evidence type="ECO:0000313" key="4">
    <source>
        <dbReference type="Proteomes" id="UP000887013"/>
    </source>
</evidence>
<evidence type="ECO:0000313" key="3">
    <source>
        <dbReference type="EMBL" id="GFT06161.1"/>
    </source>
</evidence>
<feature type="region of interest" description="Disordered" evidence="2">
    <location>
        <begin position="442"/>
        <end position="462"/>
    </location>
</feature>
<feature type="compositionally biased region" description="Low complexity" evidence="2">
    <location>
        <begin position="445"/>
        <end position="460"/>
    </location>
</feature>
<evidence type="ECO:0000256" key="1">
    <source>
        <dbReference type="SAM" id="Coils"/>
    </source>
</evidence>
<gene>
    <name evidence="3" type="primary">AVEN_149153_1</name>
    <name evidence="3" type="ORF">NPIL_117941</name>
</gene>
<name>A0A8X6NC48_NEPPI</name>
<dbReference type="OrthoDB" id="6434617at2759"/>
<feature type="coiled-coil region" evidence="1">
    <location>
        <begin position="346"/>
        <end position="380"/>
    </location>
</feature>
<dbReference type="EMBL" id="BMAW01007936">
    <property type="protein sequence ID" value="GFT06161.1"/>
    <property type="molecule type" value="Genomic_DNA"/>
</dbReference>
<keyword evidence="1" id="KW-0175">Coiled coil</keyword>
<feature type="compositionally biased region" description="Polar residues" evidence="2">
    <location>
        <begin position="483"/>
        <end position="497"/>
    </location>
</feature>
<protein>
    <submittedName>
        <fullName evidence="3">Uncharacterized protein</fullName>
    </submittedName>
</protein>
<dbReference type="Proteomes" id="UP000887013">
    <property type="component" value="Unassembled WGS sequence"/>
</dbReference>
<evidence type="ECO:0000256" key="2">
    <source>
        <dbReference type="SAM" id="MobiDB-lite"/>
    </source>
</evidence>
<feature type="compositionally biased region" description="Basic and acidic residues" evidence="2">
    <location>
        <begin position="1"/>
        <end position="15"/>
    </location>
</feature>
<proteinExistence type="predicted"/>
<accession>A0A8X6NC48</accession>
<organism evidence="3 4">
    <name type="scientific">Nephila pilipes</name>
    <name type="common">Giant wood spider</name>
    <name type="synonym">Nephila maculata</name>
    <dbReference type="NCBI Taxonomy" id="299642"/>
    <lineage>
        <taxon>Eukaryota</taxon>
        <taxon>Metazoa</taxon>
        <taxon>Ecdysozoa</taxon>
        <taxon>Arthropoda</taxon>
        <taxon>Chelicerata</taxon>
        <taxon>Arachnida</taxon>
        <taxon>Araneae</taxon>
        <taxon>Araneomorphae</taxon>
        <taxon>Entelegynae</taxon>
        <taxon>Araneoidea</taxon>
        <taxon>Nephilidae</taxon>
        <taxon>Nephila</taxon>
    </lineage>
</organism>
<feature type="region of interest" description="Disordered" evidence="2">
    <location>
        <begin position="1"/>
        <end position="67"/>
    </location>
</feature>
<reference evidence="3" key="1">
    <citation type="submission" date="2020-08" db="EMBL/GenBank/DDBJ databases">
        <title>Multicomponent nature underlies the extraordinary mechanical properties of spider dragline silk.</title>
        <authorList>
            <person name="Kono N."/>
            <person name="Nakamura H."/>
            <person name="Mori M."/>
            <person name="Yoshida Y."/>
            <person name="Ohtoshi R."/>
            <person name="Malay A.D."/>
            <person name="Moran D.A.P."/>
            <person name="Tomita M."/>
            <person name="Numata K."/>
            <person name="Arakawa K."/>
        </authorList>
    </citation>
    <scope>NUCLEOTIDE SEQUENCE</scope>
</reference>
<dbReference type="AlphaFoldDB" id="A0A8X6NC48"/>
<keyword evidence="4" id="KW-1185">Reference proteome</keyword>
<sequence length="521" mass="59835">MSYEETSKGEEEVQGKGRGGRKMGRGRSLSVQQSREQKSLDGTLKSDWSKRESTLIESAEAEGNPRDILNSRIEELEQQLREVEDRYSGLTKEARETRELCEAERHDCEDIVFVAKRNLRRLVERILEGQNRRRELGRTIEKADEDARKEQWRRSQQRALEEERLTRNVVLLQTKLLIVESKRFERDRLLKKIREAEEEVTSLDKRHEEALDKARSEIKVKYESLHSDLVSRVRTVSEGVWDLSRAQQFAALGERQRSIVKTQARYRKAVQLALRLRDKKSVLREERSILHREKDVEASLADALAAKAEIAREDLFSAKERFEQDKEQQESVKPQENLQEEFETIIKELEDEVFKKKDRKVELELILADQESYLKSLEEERVKRKLLHEKLSSMAKVAEMVLGKGALAEEPKASTPDISERTDFLEKMSTILLEVAEGTAKFCEPQSPSGSSDSSLTRPPYARGVLGLVPKEGIRVLREGSAKSRSPATSSGLQLGQPTEGAKKNDGIIHSHLRLKTLDNR</sequence>
<feature type="region of interest" description="Disordered" evidence="2">
    <location>
        <begin position="476"/>
        <end position="521"/>
    </location>
</feature>
<comment type="caution">
    <text evidence="3">The sequence shown here is derived from an EMBL/GenBank/DDBJ whole genome shotgun (WGS) entry which is preliminary data.</text>
</comment>
<feature type="coiled-coil region" evidence="1">
    <location>
        <begin position="179"/>
        <end position="213"/>
    </location>
</feature>